<protein>
    <submittedName>
        <fullName evidence="1">Uncharacterized protein</fullName>
    </submittedName>
</protein>
<organism evidence="1 2">
    <name type="scientific">Kipferlia bialata</name>
    <dbReference type="NCBI Taxonomy" id="797122"/>
    <lineage>
        <taxon>Eukaryota</taxon>
        <taxon>Metamonada</taxon>
        <taxon>Carpediemonas-like organisms</taxon>
        <taxon>Kipferlia</taxon>
    </lineage>
</organism>
<comment type="caution">
    <text evidence="1">The sequence shown here is derived from an EMBL/GenBank/DDBJ whole genome shotgun (WGS) entry which is preliminary data.</text>
</comment>
<accession>A0A391NV39</accession>
<evidence type="ECO:0000313" key="2">
    <source>
        <dbReference type="Proteomes" id="UP000265618"/>
    </source>
</evidence>
<name>A0A391NV39_9EUKA</name>
<reference evidence="1 2" key="1">
    <citation type="journal article" date="2018" name="PLoS ONE">
        <title>The draft genome of Kipferlia bialata reveals reductive genome evolution in fornicate parasites.</title>
        <authorList>
            <person name="Tanifuji G."/>
            <person name="Takabayashi S."/>
            <person name="Kume K."/>
            <person name="Takagi M."/>
            <person name="Nakayama T."/>
            <person name="Kamikawa R."/>
            <person name="Inagaki Y."/>
            <person name="Hashimoto T."/>
        </authorList>
    </citation>
    <scope>NUCLEOTIDE SEQUENCE [LARGE SCALE GENOMIC DNA]</scope>
    <source>
        <strain evidence="1">NY0173</strain>
    </source>
</reference>
<dbReference type="AlphaFoldDB" id="A0A391NV39"/>
<evidence type="ECO:0000313" key="1">
    <source>
        <dbReference type="EMBL" id="GCA63058.1"/>
    </source>
</evidence>
<sequence length="21" mass="2368">AVREGERDPETGVHSKVILKF</sequence>
<gene>
    <name evidence="1" type="ORF">KIPB_007600</name>
</gene>
<feature type="non-terminal residue" evidence="1">
    <location>
        <position position="1"/>
    </location>
</feature>
<keyword evidence="2" id="KW-1185">Reference proteome</keyword>
<dbReference type="EMBL" id="BDIP01002176">
    <property type="protein sequence ID" value="GCA63058.1"/>
    <property type="molecule type" value="Genomic_DNA"/>
</dbReference>
<dbReference type="Proteomes" id="UP000265618">
    <property type="component" value="Unassembled WGS sequence"/>
</dbReference>
<proteinExistence type="predicted"/>